<evidence type="ECO:0000313" key="10">
    <source>
        <dbReference type="Proteomes" id="UP000260644"/>
    </source>
</evidence>
<gene>
    <name evidence="9" type="ORF">DVR12_09670</name>
</gene>
<evidence type="ECO:0000259" key="8">
    <source>
        <dbReference type="Pfam" id="PF14322"/>
    </source>
</evidence>
<evidence type="ECO:0000256" key="5">
    <source>
        <dbReference type="ARBA" id="ARBA00023237"/>
    </source>
</evidence>
<proteinExistence type="inferred from homology"/>
<evidence type="ECO:0000256" key="3">
    <source>
        <dbReference type="ARBA" id="ARBA00022729"/>
    </source>
</evidence>
<dbReference type="GO" id="GO:0009279">
    <property type="term" value="C:cell outer membrane"/>
    <property type="evidence" value="ECO:0007669"/>
    <property type="project" value="UniProtKB-SubCell"/>
</dbReference>
<feature type="domain" description="SusD-like N-terminal" evidence="8">
    <location>
        <begin position="44"/>
        <end position="234"/>
    </location>
</feature>
<reference evidence="9 10" key="1">
    <citation type="submission" date="2018-07" db="EMBL/GenBank/DDBJ databases">
        <title>Chitinophaga K2CV101002-2 sp. nov., isolated from a monsoon evergreen broad-leaved forest soil.</title>
        <authorList>
            <person name="Lv Y."/>
        </authorList>
    </citation>
    <scope>NUCLEOTIDE SEQUENCE [LARGE SCALE GENOMIC DNA]</scope>
    <source>
        <strain evidence="9 10">GDMCC 1.1288</strain>
    </source>
</reference>
<sequence length="462" mass="51706">MKLFKNYIGICLLAAASFGLPACNKKLDVIPGGQIVPNQIKSQGDVEAVIKGIYSNLQDPNAFGERNLLMADLLGDEGEISFEGTFLNYRLVQEKNQDKNSSIVEGMWQRSYYTINNANLVLENLDKVSKDSKEAFEAEARFLRGLVYFNLCNFYAKPYSAGNVTSTLAVPLILKATIGQENLKDSYQGRATLDAVHKQILEDLLFAAEKLPEYIGNGRADKYVASAILSRVYLSEGKYEEAATAANEVIESGEYALTSSYSKAFNNASNSTEDVFAIQQTNQSNSGTTNNGLTTFYGGYDYGSRGDIIIDLDALPVTFEANDERGNFFYENYGINVDDGMYTTKWRDQYKVIPIVRLAELYLTRAEANFRAGTTIGADPIDDVNEVRHRSGASVLNKITVDDIVEERVRELLFEGDKIWTYKRLKKDFGSLSYLYDKLIFPIPQREIDVNTKLKDQQNPGY</sequence>
<dbReference type="InterPro" id="IPR033985">
    <property type="entry name" value="SusD-like_N"/>
</dbReference>
<dbReference type="InterPro" id="IPR011990">
    <property type="entry name" value="TPR-like_helical_dom_sf"/>
</dbReference>
<keyword evidence="10" id="KW-1185">Reference proteome</keyword>
<evidence type="ECO:0000256" key="6">
    <source>
        <dbReference type="SAM" id="SignalP"/>
    </source>
</evidence>
<feature type="chain" id="PRO_5017711443" evidence="6">
    <location>
        <begin position="23"/>
        <end position="462"/>
    </location>
</feature>
<keyword evidence="4" id="KW-0472">Membrane</keyword>
<dbReference type="InterPro" id="IPR012944">
    <property type="entry name" value="SusD_RagB_dom"/>
</dbReference>
<dbReference type="SUPFAM" id="SSF48452">
    <property type="entry name" value="TPR-like"/>
    <property type="match status" value="1"/>
</dbReference>
<dbReference type="RefSeq" id="WP_116975471.1">
    <property type="nucleotide sequence ID" value="NZ_QPMM01000004.1"/>
</dbReference>
<accession>A0A3E1YB80</accession>
<dbReference type="OrthoDB" id="1080118at2"/>
<dbReference type="CDD" id="cd08977">
    <property type="entry name" value="SusD"/>
    <property type="match status" value="1"/>
</dbReference>
<organism evidence="9 10">
    <name type="scientific">Chitinophaga silvatica</name>
    <dbReference type="NCBI Taxonomy" id="2282649"/>
    <lineage>
        <taxon>Bacteria</taxon>
        <taxon>Pseudomonadati</taxon>
        <taxon>Bacteroidota</taxon>
        <taxon>Chitinophagia</taxon>
        <taxon>Chitinophagales</taxon>
        <taxon>Chitinophagaceae</taxon>
        <taxon>Chitinophaga</taxon>
    </lineage>
</organism>
<evidence type="ECO:0000259" key="7">
    <source>
        <dbReference type="Pfam" id="PF07980"/>
    </source>
</evidence>
<keyword evidence="3 6" id="KW-0732">Signal</keyword>
<dbReference type="AlphaFoldDB" id="A0A3E1YB80"/>
<dbReference type="EMBL" id="QPMM01000004">
    <property type="protein sequence ID" value="RFS23278.1"/>
    <property type="molecule type" value="Genomic_DNA"/>
</dbReference>
<protein>
    <submittedName>
        <fullName evidence="9">RagB/SusD family nutrient uptake outer membrane protein</fullName>
    </submittedName>
</protein>
<comment type="caution">
    <text evidence="9">The sequence shown here is derived from an EMBL/GenBank/DDBJ whole genome shotgun (WGS) entry which is preliminary data.</text>
</comment>
<dbReference type="Proteomes" id="UP000260644">
    <property type="component" value="Unassembled WGS sequence"/>
</dbReference>
<evidence type="ECO:0000313" key="9">
    <source>
        <dbReference type="EMBL" id="RFS23278.1"/>
    </source>
</evidence>
<feature type="signal peptide" evidence="6">
    <location>
        <begin position="1"/>
        <end position="22"/>
    </location>
</feature>
<evidence type="ECO:0000256" key="4">
    <source>
        <dbReference type="ARBA" id="ARBA00023136"/>
    </source>
</evidence>
<evidence type="ECO:0000256" key="1">
    <source>
        <dbReference type="ARBA" id="ARBA00004442"/>
    </source>
</evidence>
<evidence type="ECO:0000256" key="2">
    <source>
        <dbReference type="ARBA" id="ARBA00006275"/>
    </source>
</evidence>
<dbReference type="Pfam" id="PF07980">
    <property type="entry name" value="SusD_RagB"/>
    <property type="match status" value="1"/>
</dbReference>
<keyword evidence="5" id="KW-0998">Cell outer membrane</keyword>
<name>A0A3E1YB80_9BACT</name>
<comment type="subcellular location">
    <subcellularLocation>
        <location evidence="1">Cell outer membrane</location>
    </subcellularLocation>
</comment>
<comment type="similarity">
    <text evidence="2">Belongs to the SusD family.</text>
</comment>
<dbReference type="Pfam" id="PF14322">
    <property type="entry name" value="SusD-like_3"/>
    <property type="match status" value="1"/>
</dbReference>
<feature type="domain" description="RagB/SusD" evidence="7">
    <location>
        <begin position="339"/>
        <end position="462"/>
    </location>
</feature>
<dbReference type="Gene3D" id="1.25.40.390">
    <property type="match status" value="1"/>
</dbReference>